<name>A0AAV5T1H4_9BILA</name>
<feature type="non-terminal residue" evidence="1">
    <location>
        <position position="268"/>
    </location>
</feature>
<dbReference type="InterPro" id="IPR016181">
    <property type="entry name" value="Acyl_CoA_acyltransferase"/>
</dbReference>
<keyword evidence="2" id="KW-1185">Reference proteome</keyword>
<dbReference type="Proteomes" id="UP001432027">
    <property type="component" value="Unassembled WGS sequence"/>
</dbReference>
<sequence length="268" mass="30898">LISPSVQRVLNGVRDYKKVAMVAQFAWKPRDIAANYRFEPMSHRHFTHMMDFSKGFFETEALTQATGSTIEDCRTAMECLVHYTIEAQSVARGSWICYENKTDKPIGFKLGHPIYRNREEAPFPFPESTLTGQKITLFTPLNETFNKIWDIYPDENVIYKGEAVYVAPQFRRSGVFQAFMEYHLSMPENAEKSQTNYFAVVATAHATKSWYTKLGFKTICRSPPVVKNAKGEMVLVMKSRMWLNSNVMRGMTTFDVYPFWRAMGVAKK</sequence>
<protein>
    <recommendedName>
        <fullName evidence="3">N-acetyltransferase domain-containing protein</fullName>
    </recommendedName>
</protein>
<comment type="caution">
    <text evidence="1">The sequence shown here is derived from an EMBL/GenBank/DDBJ whole genome shotgun (WGS) entry which is preliminary data.</text>
</comment>
<dbReference type="GO" id="GO:0008080">
    <property type="term" value="F:N-acetyltransferase activity"/>
    <property type="evidence" value="ECO:0007669"/>
    <property type="project" value="TreeGrafter"/>
</dbReference>
<gene>
    <name evidence="1" type="ORF">PENTCL1PPCAC_10572</name>
</gene>
<organism evidence="1 2">
    <name type="scientific">Pristionchus entomophagus</name>
    <dbReference type="NCBI Taxonomy" id="358040"/>
    <lineage>
        <taxon>Eukaryota</taxon>
        <taxon>Metazoa</taxon>
        <taxon>Ecdysozoa</taxon>
        <taxon>Nematoda</taxon>
        <taxon>Chromadorea</taxon>
        <taxon>Rhabditida</taxon>
        <taxon>Rhabditina</taxon>
        <taxon>Diplogasteromorpha</taxon>
        <taxon>Diplogasteroidea</taxon>
        <taxon>Neodiplogasteridae</taxon>
        <taxon>Pristionchus</taxon>
    </lineage>
</organism>
<dbReference type="PANTHER" id="PTHR20905:SF30">
    <property type="entry name" value="N-ACETYLTRANSFERASE DOMAIN-CONTAINING PROTEIN"/>
    <property type="match status" value="1"/>
</dbReference>
<dbReference type="EMBL" id="BTSX01000003">
    <property type="protein sequence ID" value="GMS88397.1"/>
    <property type="molecule type" value="Genomic_DNA"/>
</dbReference>
<reference evidence="1" key="1">
    <citation type="submission" date="2023-10" db="EMBL/GenBank/DDBJ databases">
        <title>Genome assembly of Pristionchus species.</title>
        <authorList>
            <person name="Yoshida K."/>
            <person name="Sommer R.J."/>
        </authorList>
    </citation>
    <scope>NUCLEOTIDE SEQUENCE</scope>
    <source>
        <strain evidence="1">RS0144</strain>
    </source>
</reference>
<accession>A0AAV5T1H4</accession>
<feature type="non-terminal residue" evidence="1">
    <location>
        <position position="1"/>
    </location>
</feature>
<dbReference type="Gene3D" id="3.40.630.30">
    <property type="match status" value="1"/>
</dbReference>
<evidence type="ECO:0000313" key="1">
    <source>
        <dbReference type="EMBL" id="GMS88397.1"/>
    </source>
</evidence>
<dbReference type="SUPFAM" id="SSF55729">
    <property type="entry name" value="Acyl-CoA N-acyltransferases (Nat)"/>
    <property type="match status" value="1"/>
</dbReference>
<evidence type="ECO:0008006" key="3">
    <source>
        <dbReference type="Google" id="ProtNLM"/>
    </source>
</evidence>
<dbReference type="PANTHER" id="PTHR20905">
    <property type="entry name" value="N-ACETYLTRANSFERASE-RELATED"/>
    <property type="match status" value="1"/>
</dbReference>
<evidence type="ECO:0000313" key="2">
    <source>
        <dbReference type="Proteomes" id="UP001432027"/>
    </source>
</evidence>
<proteinExistence type="predicted"/>
<dbReference type="AlphaFoldDB" id="A0AAV5T1H4"/>